<dbReference type="InterPro" id="IPR050488">
    <property type="entry name" value="Ig_Fc_receptor"/>
</dbReference>
<dbReference type="Pfam" id="PF13927">
    <property type="entry name" value="Ig_3"/>
    <property type="match status" value="1"/>
</dbReference>
<reference evidence="4" key="2">
    <citation type="submission" date="2020-02" db="EMBL/GenBank/DDBJ databases">
        <title>Esox lucius (northern pike) genome, fEsoLuc1, primary haplotype.</title>
        <authorList>
            <person name="Myers G."/>
            <person name="Karagic N."/>
            <person name="Meyer A."/>
            <person name="Pippel M."/>
            <person name="Reichard M."/>
            <person name="Winkler S."/>
            <person name="Tracey A."/>
            <person name="Sims Y."/>
            <person name="Howe K."/>
            <person name="Rhie A."/>
            <person name="Formenti G."/>
            <person name="Durbin R."/>
            <person name="Fedrigo O."/>
            <person name="Jarvis E.D."/>
        </authorList>
    </citation>
    <scope>NUCLEOTIDE SEQUENCE [LARGE SCALE GENOMIC DNA]</scope>
</reference>
<sequence>MSVPATSLWFSFYIISKLKPVAVLTLQPNWTQIFTGESITLRCDIQGGGDTDWEYDFYNKGQSVYCDTKSEYTISPAYTSHSGEYRCIKKHRSLQIGRVFQESVQLIQTLLISGAIIILKIVSPQEPLYTGDSVTLQCNIPEYTDWTYVWYRDNQHLPSQTSKTFTISVPDQTGQYQCQGKRTGRPKSSYISLHHPINATGTPLAPPQSQFLVLCIPPELPLACSPSPPLACTPSPPLACTPSPPLACTPV</sequence>
<dbReference type="SUPFAM" id="SSF48726">
    <property type="entry name" value="Immunoglobulin"/>
    <property type="match status" value="2"/>
</dbReference>
<dbReference type="Gene3D" id="2.60.40.10">
    <property type="entry name" value="Immunoglobulins"/>
    <property type="match status" value="2"/>
</dbReference>
<dbReference type="InParanoid" id="A0A3P8XGC0"/>
<dbReference type="STRING" id="8010.ENSELUP00000003637"/>
<keyword evidence="5" id="KW-1185">Reference proteome</keyword>
<dbReference type="PANTHER" id="PTHR11481:SF60">
    <property type="entry name" value="IG-LIKE DOMAIN-CONTAINING PROTEIN"/>
    <property type="match status" value="1"/>
</dbReference>
<dbReference type="Proteomes" id="UP000265140">
    <property type="component" value="Chromosome 24"/>
</dbReference>
<name>A0A3P8XGC0_ESOLU</name>
<accession>A0A3P8XGC0</accession>
<dbReference type="PROSITE" id="PS50835">
    <property type="entry name" value="IG_LIKE"/>
    <property type="match status" value="2"/>
</dbReference>
<dbReference type="Ensembl" id="ENSELUT00000013681.3">
    <property type="protein sequence ID" value="ENSELUP00000003637.3"/>
    <property type="gene ID" value="ENSELUG00000004841.3"/>
</dbReference>
<evidence type="ECO:0000256" key="2">
    <source>
        <dbReference type="ARBA" id="ARBA00023157"/>
    </source>
</evidence>
<feature type="domain" description="Ig-like" evidence="3">
    <location>
        <begin position="114"/>
        <end position="192"/>
    </location>
</feature>
<reference evidence="5" key="1">
    <citation type="journal article" date="2014" name="PLoS ONE">
        <title>The genome and linkage map of the northern pike (Esox lucius): conserved synteny revealed between the salmonid sister group and the Neoteleostei.</title>
        <authorList>
            <person name="Rondeau E.B."/>
            <person name="Minkley D.R."/>
            <person name="Leong J.S."/>
            <person name="Messmer A.M."/>
            <person name="Jantzen J.R."/>
            <person name="von Schalburg K.R."/>
            <person name="Lemon C."/>
            <person name="Bird N.H."/>
            <person name="Koop B.F."/>
        </authorList>
    </citation>
    <scope>NUCLEOTIDE SEQUENCE</scope>
</reference>
<dbReference type="InterPro" id="IPR003599">
    <property type="entry name" value="Ig_sub"/>
</dbReference>
<evidence type="ECO:0000313" key="5">
    <source>
        <dbReference type="Proteomes" id="UP000265140"/>
    </source>
</evidence>
<dbReference type="GO" id="GO:0006955">
    <property type="term" value="P:immune response"/>
    <property type="evidence" value="ECO:0007669"/>
    <property type="project" value="TreeGrafter"/>
</dbReference>
<evidence type="ECO:0000313" key="4">
    <source>
        <dbReference type="Ensembl" id="ENSELUP00000003637.3"/>
    </source>
</evidence>
<dbReference type="GO" id="GO:0009897">
    <property type="term" value="C:external side of plasma membrane"/>
    <property type="evidence" value="ECO:0007669"/>
    <property type="project" value="TreeGrafter"/>
</dbReference>
<dbReference type="InterPro" id="IPR007110">
    <property type="entry name" value="Ig-like_dom"/>
</dbReference>
<dbReference type="SMART" id="SM00409">
    <property type="entry name" value="IG"/>
    <property type="match status" value="2"/>
</dbReference>
<dbReference type="OMA" id="WCIFITI"/>
<feature type="domain" description="Ig-like" evidence="3">
    <location>
        <begin position="20"/>
        <end position="105"/>
    </location>
</feature>
<keyword evidence="1" id="KW-0732">Signal</keyword>
<evidence type="ECO:0000256" key="1">
    <source>
        <dbReference type="ARBA" id="ARBA00022729"/>
    </source>
</evidence>
<dbReference type="PANTHER" id="PTHR11481">
    <property type="entry name" value="IMMUNOGLOBULIN FC RECEPTOR"/>
    <property type="match status" value="1"/>
</dbReference>
<dbReference type="GO" id="GO:0007166">
    <property type="term" value="P:cell surface receptor signaling pathway"/>
    <property type="evidence" value="ECO:0007669"/>
    <property type="project" value="TreeGrafter"/>
</dbReference>
<reference evidence="4" key="3">
    <citation type="submission" date="2025-08" db="UniProtKB">
        <authorList>
            <consortium name="Ensembl"/>
        </authorList>
    </citation>
    <scope>IDENTIFICATION</scope>
</reference>
<dbReference type="Bgee" id="ENSELUG00000004841">
    <property type="expression patterns" value="Expressed in spleen"/>
</dbReference>
<dbReference type="InterPro" id="IPR013783">
    <property type="entry name" value="Ig-like_fold"/>
</dbReference>
<proteinExistence type="predicted"/>
<reference evidence="4" key="4">
    <citation type="submission" date="2025-09" db="UniProtKB">
        <authorList>
            <consortium name="Ensembl"/>
        </authorList>
    </citation>
    <scope>IDENTIFICATION</scope>
</reference>
<dbReference type="InterPro" id="IPR036179">
    <property type="entry name" value="Ig-like_dom_sf"/>
</dbReference>
<dbReference type="GeneTree" id="ENSGT01120000272452"/>
<dbReference type="Pfam" id="PF13895">
    <property type="entry name" value="Ig_2"/>
    <property type="match status" value="1"/>
</dbReference>
<organism evidence="4 5">
    <name type="scientific">Esox lucius</name>
    <name type="common">Northern pike</name>
    <dbReference type="NCBI Taxonomy" id="8010"/>
    <lineage>
        <taxon>Eukaryota</taxon>
        <taxon>Metazoa</taxon>
        <taxon>Chordata</taxon>
        <taxon>Craniata</taxon>
        <taxon>Vertebrata</taxon>
        <taxon>Euteleostomi</taxon>
        <taxon>Actinopterygii</taxon>
        <taxon>Neopterygii</taxon>
        <taxon>Teleostei</taxon>
        <taxon>Protacanthopterygii</taxon>
        <taxon>Esociformes</taxon>
        <taxon>Esocidae</taxon>
        <taxon>Esox</taxon>
    </lineage>
</organism>
<protein>
    <recommendedName>
        <fullName evidence="3">Ig-like domain-containing protein</fullName>
    </recommendedName>
</protein>
<evidence type="ECO:0000259" key="3">
    <source>
        <dbReference type="PROSITE" id="PS50835"/>
    </source>
</evidence>
<dbReference type="GO" id="GO:0004888">
    <property type="term" value="F:transmembrane signaling receptor activity"/>
    <property type="evidence" value="ECO:0007669"/>
    <property type="project" value="TreeGrafter"/>
</dbReference>
<keyword evidence="2" id="KW-1015">Disulfide bond</keyword>
<dbReference type="AlphaFoldDB" id="A0A3P8XGC0"/>